<evidence type="ECO:0000313" key="3">
    <source>
        <dbReference type="Proteomes" id="UP000827549"/>
    </source>
</evidence>
<feature type="domain" description="Tse2 ADP-ribosyltransferase toxin" evidence="1">
    <location>
        <begin position="29"/>
        <end position="155"/>
    </location>
</feature>
<reference evidence="2" key="1">
    <citation type="submission" date="2023-10" db="EMBL/GenBank/DDBJ databases">
        <authorList>
            <person name="Noh H."/>
        </authorList>
    </citation>
    <scope>NUCLEOTIDE SEQUENCE</scope>
    <source>
        <strain evidence="2">DUCC4014</strain>
    </source>
</reference>
<organism evidence="2 3">
    <name type="scientific">Vanrija pseudolonga</name>
    <dbReference type="NCBI Taxonomy" id="143232"/>
    <lineage>
        <taxon>Eukaryota</taxon>
        <taxon>Fungi</taxon>
        <taxon>Dikarya</taxon>
        <taxon>Basidiomycota</taxon>
        <taxon>Agaricomycotina</taxon>
        <taxon>Tremellomycetes</taxon>
        <taxon>Trichosporonales</taxon>
        <taxon>Trichosporonaceae</taxon>
        <taxon>Vanrija</taxon>
    </lineage>
</organism>
<accession>A0AAF1BGA5</accession>
<dbReference type="Proteomes" id="UP000827549">
    <property type="component" value="Chromosome 2"/>
</dbReference>
<dbReference type="RefSeq" id="XP_062624449.1">
    <property type="nucleotide sequence ID" value="XM_062768465.1"/>
</dbReference>
<evidence type="ECO:0000259" key="1">
    <source>
        <dbReference type="Pfam" id="PF18648"/>
    </source>
</evidence>
<dbReference type="Pfam" id="PF18648">
    <property type="entry name" value="ADPRTs_Tse2"/>
    <property type="match status" value="1"/>
</dbReference>
<dbReference type="EMBL" id="CP086715">
    <property type="protein sequence ID" value="WOO78417.1"/>
    <property type="molecule type" value="Genomic_DNA"/>
</dbReference>
<protein>
    <recommendedName>
        <fullName evidence="1">Tse2 ADP-ribosyltransferase toxin domain-containing protein</fullName>
    </recommendedName>
</protein>
<sequence>MQPTTLLAGAKRARKPYIMKRYTQLPFSLYRTQPGLPVRLRSYEEQAALGRSSFDVVLHDGLVLPMPEGAVYTTPNGMSLRPLGENFERILRGFRGEPQIYALRGGITLPEGLVVLHERTDHYSLQTTVPLTLAQFNDTLTEFLRSLPRPATKAQILEWLEDEDDQDN</sequence>
<keyword evidence="3" id="KW-1185">Reference proteome</keyword>
<name>A0AAF1BGA5_9TREE</name>
<dbReference type="GeneID" id="87805215"/>
<dbReference type="InterPro" id="IPR041018">
    <property type="entry name" value="ADPRTs_Tse2"/>
</dbReference>
<dbReference type="AlphaFoldDB" id="A0AAF1BGA5"/>
<gene>
    <name evidence="2" type="ORF">LOC62_02G001964</name>
</gene>
<proteinExistence type="predicted"/>
<evidence type="ECO:0000313" key="2">
    <source>
        <dbReference type="EMBL" id="WOO78417.1"/>
    </source>
</evidence>